<dbReference type="PANTHER" id="PTHR12302:SF3">
    <property type="entry name" value="SERINE_THREONINE-PROTEIN KINASE 31"/>
    <property type="match status" value="1"/>
</dbReference>
<dbReference type="GO" id="GO:0016787">
    <property type="term" value="F:hydrolase activity"/>
    <property type="evidence" value="ECO:0007669"/>
    <property type="project" value="UniProtKB-KW"/>
</dbReference>
<dbReference type="STRING" id="1280837.A0A316V7B1"/>
<keyword evidence="6" id="KW-0378">Hydrolase</keyword>
<dbReference type="InterPro" id="IPR016071">
    <property type="entry name" value="Staphylococal_nuclease_OB-fold"/>
</dbReference>
<reference evidence="9 10" key="1">
    <citation type="journal article" date="2018" name="Mol. Biol. Evol.">
        <title>Broad Genomic Sampling Reveals a Smut Pathogenic Ancestry of the Fungal Clade Ustilaginomycotina.</title>
        <authorList>
            <person name="Kijpornyongpan T."/>
            <person name="Mondo S.J."/>
            <person name="Barry K."/>
            <person name="Sandor L."/>
            <person name="Lee J."/>
            <person name="Lipzen A."/>
            <person name="Pangilinan J."/>
            <person name="LaButti K."/>
            <person name="Hainaut M."/>
            <person name="Henrissat B."/>
            <person name="Grigoriev I.V."/>
            <person name="Spatafora J.W."/>
            <person name="Aime M.C."/>
        </authorList>
    </citation>
    <scope>NUCLEOTIDE SEQUENCE [LARGE SCALE GENOMIC DNA]</scope>
    <source>
        <strain evidence="9 10">MCA 3882</strain>
    </source>
</reference>
<keyword evidence="7" id="KW-0106">Calcium</keyword>
<evidence type="ECO:0000256" key="6">
    <source>
        <dbReference type="ARBA" id="ARBA00022801"/>
    </source>
</evidence>
<name>A0A316V7B1_9BASI</name>
<dbReference type="AlphaFoldDB" id="A0A316V7B1"/>
<evidence type="ECO:0000313" key="9">
    <source>
        <dbReference type="EMBL" id="PWN33487.1"/>
    </source>
</evidence>
<evidence type="ECO:0000256" key="2">
    <source>
        <dbReference type="ARBA" id="ARBA00004173"/>
    </source>
</evidence>
<gene>
    <name evidence="9" type="ORF">FA14DRAFT_113267</name>
</gene>
<dbReference type="SUPFAM" id="SSF50199">
    <property type="entry name" value="Staphylococcal nuclease"/>
    <property type="match status" value="1"/>
</dbReference>
<keyword evidence="10" id="KW-1185">Reference proteome</keyword>
<accession>A0A316V7B1</accession>
<dbReference type="Proteomes" id="UP000245771">
    <property type="component" value="Unassembled WGS sequence"/>
</dbReference>
<dbReference type="RefSeq" id="XP_025353789.1">
    <property type="nucleotide sequence ID" value="XM_025496004.1"/>
</dbReference>
<dbReference type="SMART" id="SM00318">
    <property type="entry name" value="SNc"/>
    <property type="match status" value="1"/>
</dbReference>
<dbReference type="PANTHER" id="PTHR12302">
    <property type="entry name" value="EBNA2 BINDING PROTEIN P100"/>
    <property type="match status" value="1"/>
</dbReference>
<feature type="non-terminal residue" evidence="9">
    <location>
        <position position="246"/>
    </location>
</feature>
<sequence>IESPATVALGTIGLTAASYFTYRRYFKRIPTTAYLTPSSMRSRNTIVGKCVSVGDADGFRIYHTPGPIIYRHLLYANIKKGSINGHSNGKGSSFNTQTISVRLAGADAPESSHFGKPSQPFSKEAKEELESLVLGKEVWCQMAHIDQYQRLVATPYVWHSPYIFGRTNVSLRLVEKGLATVYSQAGAAYGTAGPITKLLRKLLIPLSGEARLRRAMARAKRKKIGVWSLKNFETPEDYKKRMKQQS</sequence>
<evidence type="ECO:0000259" key="8">
    <source>
        <dbReference type="PROSITE" id="PS50830"/>
    </source>
</evidence>
<dbReference type="Gene3D" id="2.40.50.90">
    <property type="match status" value="1"/>
</dbReference>
<protein>
    <submittedName>
        <fullName evidence="9">SNase-domain-containing protein</fullName>
    </submittedName>
</protein>
<dbReference type="GO" id="GO:0005739">
    <property type="term" value="C:mitochondrion"/>
    <property type="evidence" value="ECO:0007669"/>
    <property type="project" value="UniProtKB-SubCell"/>
</dbReference>
<comment type="similarity">
    <text evidence="3">Belongs to the LCL3 family.</text>
</comment>
<evidence type="ECO:0000256" key="4">
    <source>
        <dbReference type="ARBA" id="ARBA00022722"/>
    </source>
</evidence>
<comment type="subcellular location">
    <subcellularLocation>
        <location evidence="1">Membrane</location>
        <topology evidence="1">Single-pass membrane protein</topology>
    </subcellularLocation>
    <subcellularLocation>
        <location evidence="2">Mitochondrion</location>
    </subcellularLocation>
</comment>
<dbReference type="EMBL" id="KZ819604">
    <property type="protein sequence ID" value="PWN33487.1"/>
    <property type="molecule type" value="Genomic_DNA"/>
</dbReference>
<dbReference type="Pfam" id="PF00565">
    <property type="entry name" value="SNase"/>
    <property type="match status" value="1"/>
</dbReference>
<keyword evidence="5" id="KW-0255">Endonuclease</keyword>
<evidence type="ECO:0000256" key="5">
    <source>
        <dbReference type="ARBA" id="ARBA00022759"/>
    </source>
</evidence>
<dbReference type="GO" id="GO:0004519">
    <property type="term" value="F:endonuclease activity"/>
    <property type="evidence" value="ECO:0007669"/>
    <property type="project" value="UniProtKB-KW"/>
</dbReference>
<dbReference type="FunCoup" id="A0A316V7B1">
    <property type="interactions" value="3"/>
</dbReference>
<proteinExistence type="inferred from homology"/>
<evidence type="ECO:0000256" key="7">
    <source>
        <dbReference type="ARBA" id="ARBA00022837"/>
    </source>
</evidence>
<organism evidence="9 10">
    <name type="scientific">Meira miltonrushii</name>
    <dbReference type="NCBI Taxonomy" id="1280837"/>
    <lineage>
        <taxon>Eukaryota</taxon>
        <taxon>Fungi</taxon>
        <taxon>Dikarya</taxon>
        <taxon>Basidiomycota</taxon>
        <taxon>Ustilaginomycotina</taxon>
        <taxon>Exobasidiomycetes</taxon>
        <taxon>Exobasidiales</taxon>
        <taxon>Brachybasidiaceae</taxon>
        <taxon>Meira</taxon>
    </lineage>
</organism>
<evidence type="ECO:0000256" key="3">
    <source>
        <dbReference type="ARBA" id="ARBA00005435"/>
    </source>
</evidence>
<dbReference type="PROSITE" id="PS50830">
    <property type="entry name" value="TNASE_3"/>
    <property type="match status" value="1"/>
</dbReference>
<feature type="domain" description="TNase-like" evidence="8">
    <location>
        <begin position="44"/>
        <end position="229"/>
    </location>
</feature>
<dbReference type="GO" id="GO:0016020">
    <property type="term" value="C:membrane"/>
    <property type="evidence" value="ECO:0007669"/>
    <property type="project" value="UniProtKB-SubCell"/>
</dbReference>
<dbReference type="OrthoDB" id="430293at2759"/>
<keyword evidence="4" id="KW-0540">Nuclease</keyword>
<dbReference type="InParanoid" id="A0A316V7B1"/>
<evidence type="ECO:0000313" key="10">
    <source>
        <dbReference type="Proteomes" id="UP000245771"/>
    </source>
</evidence>
<evidence type="ECO:0000256" key="1">
    <source>
        <dbReference type="ARBA" id="ARBA00004167"/>
    </source>
</evidence>
<dbReference type="InterPro" id="IPR035437">
    <property type="entry name" value="SNase_OB-fold_sf"/>
</dbReference>
<dbReference type="GeneID" id="37017785"/>
<feature type="non-terminal residue" evidence="9">
    <location>
        <position position="1"/>
    </location>
</feature>